<evidence type="ECO:0000256" key="2">
    <source>
        <dbReference type="ARBA" id="ARBA00009274"/>
    </source>
</evidence>
<sequence>MSFGSFQSICETTPIPLCSLVGPYNSPKTSIGPGIEALCYSRSIEWANTMIFQAANDFVHILALVMCSIMVLHVRSKFTAVGKFPLFDPLPKLGRKEITSFFYLFMLLTVISLCLDSGVIPIGSSPYAYFVAVQAGLSSALCTCLLINGFIGFQVYEDGTALSVWLLRLCSLVMFLVTGGVAICTFQSWAGLDPTNTMPLFIVLYIVNALFLFVYVTCQVILVVGTLGDRWPMGDITFGVFFFVVGQVMLYVFSRKICDEVYHYLDGLFFASICNLLGVMMVYKYWDSITKEDLEFSVGTKTNVWEVKDLLPEEDRRTTVYEHQGPQSEYATSTYHSNGGSGRVSQGYGGFSDRY</sequence>
<keyword evidence="6" id="KW-0256">Endoplasmic reticulum</keyword>
<comment type="similarity">
    <text evidence="2">Belongs to the CHS7 family.</text>
</comment>
<feature type="transmembrane region" description="Helical" evidence="12">
    <location>
        <begin position="202"/>
        <end position="224"/>
    </location>
</feature>
<evidence type="ECO:0000256" key="12">
    <source>
        <dbReference type="SAM" id="Phobius"/>
    </source>
</evidence>
<reference evidence="13 14" key="1">
    <citation type="submission" date="2024-02" db="EMBL/GenBank/DDBJ databases">
        <title>Discinaceae phylogenomics.</title>
        <authorList>
            <person name="Dirks A.C."/>
            <person name="James T.Y."/>
        </authorList>
    </citation>
    <scope>NUCLEOTIDE SEQUENCE [LARGE SCALE GENOMIC DNA]</scope>
    <source>
        <strain evidence="13 14">ACD0624</strain>
    </source>
</reference>
<organism evidence="13 14">
    <name type="scientific">Discina gigas</name>
    <dbReference type="NCBI Taxonomy" id="1032678"/>
    <lineage>
        <taxon>Eukaryota</taxon>
        <taxon>Fungi</taxon>
        <taxon>Dikarya</taxon>
        <taxon>Ascomycota</taxon>
        <taxon>Pezizomycotina</taxon>
        <taxon>Pezizomycetes</taxon>
        <taxon>Pezizales</taxon>
        <taxon>Discinaceae</taxon>
        <taxon>Discina</taxon>
    </lineage>
</organism>
<comment type="caution">
    <text evidence="13">The sequence shown here is derived from an EMBL/GenBank/DDBJ whole genome shotgun (WGS) entry which is preliminary data.</text>
</comment>
<keyword evidence="14" id="KW-1185">Reference proteome</keyword>
<dbReference type="EMBL" id="JBBBZM010000042">
    <property type="protein sequence ID" value="KAL0636902.1"/>
    <property type="molecule type" value="Genomic_DNA"/>
</dbReference>
<feature type="region of interest" description="Disordered" evidence="11">
    <location>
        <begin position="330"/>
        <end position="355"/>
    </location>
</feature>
<feature type="transmembrane region" description="Helical" evidence="12">
    <location>
        <begin position="101"/>
        <end position="122"/>
    </location>
</feature>
<evidence type="ECO:0000256" key="11">
    <source>
        <dbReference type="SAM" id="MobiDB-lite"/>
    </source>
</evidence>
<evidence type="ECO:0000313" key="13">
    <source>
        <dbReference type="EMBL" id="KAL0636902.1"/>
    </source>
</evidence>
<gene>
    <name evidence="13" type="primary">CHS7</name>
    <name evidence="13" type="ORF">Q9L58_004124</name>
</gene>
<dbReference type="Pfam" id="PF12271">
    <property type="entry name" value="Chs7"/>
    <property type="match status" value="1"/>
</dbReference>
<protein>
    <recommendedName>
        <fullName evidence="3">Chitin synthase export chaperone</fullName>
    </recommendedName>
</protein>
<dbReference type="Proteomes" id="UP001447188">
    <property type="component" value="Unassembled WGS sequence"/>
</dbReference>
<feature type="transmembrane region" description="Helical" evidence="12">
    <location>
        <begin position="58"/>
        <end position="74"/>
    </location>
</feature>
<accession>A0ABR3GLW3</accession>
<keyword evidence="8 12" id="KW-1133">Transmembrane helix</keyword>
<evidence type="ECO:0000256" key="4">
    <source>
        <dbReference type="ARBA" id="ARBA00022448"/>
    </source>
</evidence>
<feature type="compositionally biased region" description="Gly residues" evidence="11">
    <location>
        <begin position="339"/>
        <end position="355"/>
    </location>
</feature>
<keyword evidence="10" id="KW-0961">Cell wall biogenesis/degradation</keyword>
<dbReference type="PANTHER" id="PTHR35329">
    <property type="entry name" value="CHITIN SYNTHASE EXPORT CHAPERONE"/>
    <property type="match status" value="1"/>
</dbReference>
<feature type="transmembrane region" description="Helical" evidence="12">
    <location>
        <begin position="236"/>
        <end position="253"/>
    </location>
</feature>
<feature type="transmembrane region" description="Helical" evidence="12">
    <location>
        <begin position="128"/>
        <end position="153"/>
    </location>
</feature>
<keyword evidence="7" id="KW-0653">Protein transport</keyword>
<comment type="subcellular location">
    <subcellularLocation>
        <location evidence="1">Endoplasmic reticulum membrane</location>
        <topology evidence="1">Multi-pass membrane protein</topology>
    </subcellularLocation>
</comment>
<feature type="transmembrane region" description="Helical" evidence="12">
    <location>
        <begin position="165"/>
        <end position="190"/>
    </location>
</feature>
<name>A0ABR3GLW3_9PEZI</name>
<evidence type="ECO:0000256" key="5">
    <source>
        <dbReference type="ARBA" id="ARBA00022692"/>
    </source>
</evidence>
<evidence type="ECO:0000256" key="8">
    <source>
        <dbReference type="ARBA" id="ARBA00022989"/>
    </source>
</evidence>
<evidence type="ECO:0000256" key="3">
    <source>
        <dbReference type="ARBA" id="ARBA00018354"/>
    </source>
</evidence>
<keyword evidence="4" id="KW-0813">Transport</keyword>
<evidence type="ECO:0000256" key="1">
    <source>
        <dbReference type="ARBA" id="ARBA00004477"/>
    </source>
</evidence>
<evidence type="ECO:0000256" key="6">
    <source>
        <dbReference type="ARBA" id="ARBA00022824"/>
    </source>
</evidence>
<evidence type="ECO:0000256" key="9">
    <source>
        <dbReference type="ARBA" id="ARBA00023136"/>
    </source>
</evidence>
<evidence type="ECO:0000256" key="7">
    <source>
        <dbReference type="ARBA" id="ARBA00022927"/>
    </source>
</evidence>
<dbReference type="PANTHER" id="PTHR35329:SF2">
    <property type="entry name" value="CHITIN SYNTHASE EXPORT CHAPERONE"/>
    <property type="match status" value="1"/>
</dbReference>
<dbReference type="InterPro" id="IPR022057">
    <property type="entry name" value="Chs7"/>
</dbReference>
<keyword evidence="9 12" id="KW-0472">Membrane</keyword>
<keyword evidence="5 12" id="KW-0812">Transmembrane</keyword>
<proteinExistence type="inferred from homology"/>
<feature type="transmembrane region" description="Helical" evidence="12">
    <location>
        <begin position="265"/>
        <end position="286"/>
    </location>
</feature>
<evidence type="ECO:0000313" key="14">
    <source>
        <dbReference type="Proteomes" id="UP001447188"/>
    </source>
</evidence>
<evidence type="ECO:0000256" key="10">
    <source>
        <dbReference type="ARBA" id="ARBA00023316"/>
    </source>
</evidence>